<dbReference type="InterPro" id="IPR031778">
    <property type="entry name" value="Sortilin_N"/>
</dbReference>
<feature type="domain" description="Sortilin N-terminal" evidence="3">
    <location>
        <begin position="132"/>
        <end position="263"/>
    </location>
</feature>
<dbReference type="Pfam" id="PF15902">
    <property type="entry name" value="Sortilin-Vps10"/>
    <property type="match status" value="1"/>
</dbReference>
<evidence type="ECO:0000259" key="3">
    <source>
        <dbReference type="Pfam" id="PF15902"/>
    </source>
</evidence>
<dbReference type="Gene3D" id="2.130.10.10">
    <property type="entry name" value="YVTN repeat-like/Quinoprotein amine dehydrogenase"/>
    <property type="match status" value="4"/>
</dbReference>
<dbReference type="GO" id="GO:0016787">
    <property type="term" value="F:hydrolase activity"/>
    <property type="evidence" value="ECO:0007669"/>
    <property type="project" value="UniProtKB-KW"/>
</dbReference>
<evidence type="ECO:0000256" key="1">
    <source>
        <dbReference type="ARBA" id="ARBA00022737"/>
    </source>
</evidence>
<protein>
    <submittedName>
        <fullName evidence="4">Glycosyl hydrolase</fullName>
    </submittedName>
</protein>
<name>A0ABT0Z2Y7_9FLAO</name>
<dbReference type="RefSeq" id="WP_252113838.1">
    <property type="nucleotide sequence ID" value="NZ_JAMSCK010000004.1"/>
</dbReference>
<sequence>MKQSYLLGLFIGLFFINLSFPQSKDKKNNKENTEDKVSLGDLKLRNIGPAFLSGRIADIAVHPGDNDIWYVAVGSGGVWKTENSGTTWQPLFDEENSYSTGSVTIDPSNPNIIWVGTGENVGGRHVGYGDGVYKSEDGGQSWKNMGLKTSEHISEIIVHPEDSNIIWVAAQGPLWNKGGERGLYKSLDGGKSWKKVLGGNEWTGVTDIMLDPRNPDRIYAATWQRHRTVASYMGGGPDSGIHRSEDGGETWTELDQGIPKSNLGKIGLAISPQKPDVIYAAIETDQRQGGLFRSEDRGASWTKMSDAVSGATGPHYYQELYASPHEFDRLYLMDVRIQTSGDGGKTFKQLKEEDKHSDNHAIAFRDDDPDYLLVGTDAGIYESFDNAETWSYFKNLPLTQFYKVAVNNAEPFYQVFGGTQDNGSVGGPSRTDEREGIRNAHWFKTLFADGHQSATDPEYNNIIYAETQEGGLYRIDLASGEEVAIQPQPEYGEDYERFNWDSPILVSPHKASRIYFASQRVWRSEDRGNSWEVISPDLTRDEERMELPIMGRKQSYDNPWDVLAMSNYNTITSLAESPIQEGIIYAGTDDGFIQVSKDAGQNWTKVPVTRLGLPARSFVNDIKADLYEANTVYAVLDNHKEGDFSSYIFKSTDAGNSWNSMRGDLPKELLVWRIVQDHEDKNLFFLGTEKGIYTSWNAGKNWHKVPGSPTIPFRDLVIQKRENDLVGASFGRGFFILDDYRALREVEEATSNESGYMFPIRKAYWYKPKSVVGNTGADYYFAENPEYGALITYYLPSSYKSSKDKRKEREKALDTTGKDIPFPGWKALDAEMSEEGRTIWVLIKDENDNIVDRVKAKGKKGINRVAWDLYYSSLGPIEPGEIGDGDMGNVRVVPGNYSATLVMEENAQSTVLAGPENFEVVPLRETTLDGAAHQEIAKFWQRSTELFADIRKLNYALENAENKVKAMRVALNRTRAEAPEIKKNLYDLDGEIRELKISLEGSPSKAKMGEKVQPNLRSHFIFAFRGSQTTYGPTAAHKRSMNIAERMYNDLRSEVSTIVNETIPALENKLNEIGAPNILDGELKN</sequence>
<keyword evidence="2" id="KW-0175">Coiled coil</keyword>
<dbReference type="Proteomes" id="UP001155077">
    <property type="component" value="Unassembled WGS sequence"/>
</dbReference>
<dbReference type="SUPFAM" id="SSF50939">
    <property type="entry name" value="Sialidases"/>
    <property type="match status" value="1"/>
</dbReference>
<keyword evidence="4" id="KW-0378">Hydrolase</keyword>
<dbReference type="PANTHER" id="PTHR43739:SF5">
    <property type="entry name" value="EXO-ALPHA-SIALIDASE"/>
    <property type="match status" value="1"/>
</dbReference>
<dbReference type="InterPro" id="IPR015943">
    <property type="entry name" value="WD40/YVTN_repeat-like_dom_sf"/>
</dbReference>
<keyword evidence="5" id="KW-1185">Reference proteome</keyword>
<organism evidence="4 5">
    <name type="scientific">Gramella jeungdoensis</name>
    <dbReference type="NCBI Taxonomy" id="708091"/>
    <lineage>
        <taxon>Bacteria</taxon>
        <taxon>Pseudomonadati</taxon>
        <taxon>Bacteroidota</taxon>
        <taxon>Flavobacteriia</taxon>
        <taxon>Flavobacteriales</taxon>
        <taxon>Flavobacteriaceae</taxon>
        <taxon>Christiangramia</taxon>
    </lineage>
</organism>
<feature type="coiled-coil region" evidence="2">
    <location>
        <begin position="950"/>
        <end position="977"/>
    </location>
</feature>
<comment type="caution">
    <text evidence="4">The sequence shown here is derived from an EMBL/GenBank/DDBJ whole genome shotgun (WGS) entry which is preliminary data.</text>
</comment>
<dbReference type="SUPFAM" id="SSF110296">
    <property type="entry name" value="Oligoxyloglucan reducing end-specific cellobiohydrolase"/>
    <property type="match status" value="1"/>
</dbReference>
<proteinExistence type="predicted"/>
<accession>A0ABT0Z2Y7</accession>
<evidence type="ECO:0000313" key="4">
    <source>
        <dbReference type="EMBL" id="MCM8570079.1"/>
    </source>
</evidence>
<gene>
    <name evidence="4" type="ORF">NE848_11870</name>
</gene>
<keyword evidence="1" id="KW-0677">Repeat</keyword>
<dbReference type="PANTHER" id="PTHR43739">
    <property type="entry name" value="XYLOGLUCANASE (EUROFUNG)"/>
    <property type="match status" value="1"/>
</dbReference>
<dbReference type="EMBL" id="JAMSCK010000004">
    <property type="protein sequence ID" value="MCM8570079.1"/>
    <property type="molecule type" value="Genomic_DNA"/>
</dbReference>
<dbReference type="InterPro" id="IPR052025">
    <property type="entry name" value="Xyloglucanase_GH74"/>
</dbReference>
<evidence type="ECO:0000256" key="2">
    <source>
        <dbReference type="SAM" id="Coils"/>
    </source>
</evidence>
<dbReference type="InterPro" id="IPR036278">
    <property type="entry name" value="Sialidase_sf"/>
</dbReference>
<dbReference type="CDD" id="cd15482">
    <property type="entry name" value="Sialidase_non-viral"/>
    <property type="match status" value="2"/>
</dbReference>
<evidence type="ECO:0000313" key="5">
    <source>
        <dbReference type="Proteomes" id="UP001155077"/>
    </source>
</evidence>
<reference evidence="4" key="1">
    <citation type="submission" date="2022-06" db="EMBL/GenBank/DDBJ databases">
        <title>Gramella sediminis sp. nov., isolated from deep-sea sediment of the Indian Ocean.</title>
        <authorList>
            <person name="Yang L."/>
        </authorList>
    </citation>
    <scope>NUCLEOTIDE SEQUENCE</scope>
    <source>
        <strain evidence="4">HMD3159</strain>
    </source>
</reference>